<organism evidence="2 3">
    <name type="scientific">Sphingomonas psychrotolerans</name>
    <dbReference type="NCBI Taxonomy" id="1327635"/>
    <lineage>
        <taxon>Bacteria</taxon>
        <taxon>Pseudomonadati</taxon>
        <taxon>Pseudomonadota</taxon>
        <taxon>Alphaproteobacteria</taxon>
        <taxon>Sphingomonadales</taxon>
        <taxon>Sphingomonadaceae</taxon>
        <taxon>Sphingomonas</taxon>
    </lineage>
</organism>
<dbReference type="Proteomes" id="UP000229081">
    <property type="component" value="Chromosome"/>
</dbReference>
<dbReference type="KEGG" id="sphc:CVN68_11650"/>
<dbReference type="Gene3D" id="2.180.10.10">
    <property type="entry name" value="RHS repeat-associated core"/>
    <property type="match status" value="1"/>
</dbReference>
<keyword evidence="3" id="KW-1185">Reference proteome</keyword>
<dbReference type="EMBL" id="CP024923">
    <property type="protein sequence ID" value="ATY32547.1"/>
    <property type="molecule type" value="Genomic_DNA"/>
</dbReference>
<dbReference type="InterPro" id="IPR006530">
    <property type="entry name" value="YD"/>
</dbReference>
<dbReference type="OrthoDB" id="7433002at2"/>
<reference evidence="2 3" key="1">
    <citation type="submission" date="2017-11" db="EMBL/GenBank/DDBJ databases">
        <title>Complete genome sequence of Sphingomonas sp. Strain Cra20, a psychrotolerant potential plant growth promoting rhizobacteria.</title>
        <authorList>
            <person name="Luo Y."/>
        </authorList>
    </citation>
    <scope>NUCLEOTIDE SEQUENCE [LARGE SCALE GENOMIC DNA]</scope>
    <source>
        <strain evidence="2 3">Cra20</strain>
    </source>
</reference>
<dbReference type="AlphaFoldDB" id="A0A2K8MF90"/>
<evidence type="ECO:0008006" key="4">
    <source>
        <dbReference type="Google" id="ProtNLM"/>
    </source>
</evidence>
<proteinExistence type="predicted"/>
<dbReference type="Pfam" id="PF05593">
    <property type="entry name" value="RHS_repeat"/>
    <property type="match status" value="1"/>
</dbReference>
<gene>
    <name evidence="2" type="ORF">CVN68_11650</name>
</gene>
<dbReference type="InterPro" id="IPR031325">
    <property type="entry name" value="RHS_repeat"/>
</dbReference>
<name>A0A2K8MF90_9SPHN</name>
<evidence type="ECO:0000313" key="2">
    <source>
        <dbReference type="EMBL" id="ATY32547.1"/>
    </source>
</evidence>
<evidence type="ECO:0000256" key="1">
    <source>
        <dbReference type="SAM" id="SignalP"/>
    </source>
</evidence>
<feature type="chain" id="PRO_5014836670" description="YD repeat-containing protein" evidence="1">
    <location>
        <begin position="23"/>
        <end position="100"/>
    </location>
</feature>
<accession>A0A2K8MF90</accession>
<protein>
    <recommendedName>
        <fullName evidence="4">YD repeat-containing protein</fullName>
    </recommendedName>
</protein>
<evidence type="ECO:0000313" key="3">
    <source>
        <dbReference type="Proteomes" id="UP000229081"/>
    </source>
</evidence>
<keyword evidence="1" id="KW-0732">Signal</keyword>
<sequence>MTFRRFFSPAAAMALISLFASAAAGQEVTAYRYDALGRLVQTTISGGPANGISTGTCFDAAGNRAQHVVSSSGLPTCATQTSSLMKQLEQSRRASSAQGR</sequence>
<feature type="signal peptide" evidence="1">
    <location>
        <begin position="1"/>
        <end position="22"/>
    </location>
</feature>
<dbReference type="NCBIfam" id="TIGR01643">
    <property type="entry name" value="YD_repeat_2x"/>
    <property type="match status" value="1"/>
</dbReference>